<dbReference type="SUPFAM" id="SSF57667">
    <property type="entry name" value="beta-beta-alpha zinc fingers"/>
    <property type="match status" value="3"/>
</dbReference>
<protein>
    <recommendedName>
        <fullName evidence="14">C2H2-type domain-containing protein</fullName>
    </recommendedName>
</protein>
<dbReference type="PROSITE" id="PS50157">
    <property type="entry name" value="ZINC_FINGER_C2H2_2"/>
    <property type="match status" value="5"/>
</dbReference>
<dbReference type="FunFam" id="3.30.160.60:FF:000912">
    <property type="entry name" value="Zinc finger protein 660"/>
    <property type="match status" value="1"/>
</dbReference>
<feature type="region of interest" description="Disordered" evidence="13">
    <location>
        <begin position="195"/>
        <end position="221"/>
    </location>
</feature>
<keyword evidence="9" id="KW-0238">DNA-binding</keyword>
<evidence type="ECO:0000256" key="10">
    <source>
        <dbReference type="ARBA" id="ARBA00023163"/>
    </source>
</evidence>
<keyword evidence="16" id="KW-1185">Reference proteome</keyword>
<feature type="domain" description="C2H2-type" evidence="14">
    <location>
        <begin position="182"/>
        <end position="209"/>
    </location>
</feature>
<keyword evidence="6 12" id="KW-0863">Zinc-finger</keyword>
<dbReference type="EMBL" id="CALNXJ010000012">
    <property type="protein sequence ID" value="CAH3109919.1"/>
    <property type="molecule type" value="Genomic_DNA"/>
</dbReference>
<evidence type="ECO:0000256" key="3">
    <source>
        <dbReference type="ARBA" id="ARBA00006991"/>
    </source>
</evidence>
<evidence type="ECO:0000256" key="2">
    <source>
        <dbReference type="ARBA" id="ARBA00004123"/>
    </source>
</evidence>
<dbReference type="FunFam" id="3.30.160.60:FF:000226">
    <property type="entry name" value="Zinc finger protein 236 variant"/>
    <property type="match status" value="1"/>
</dbReference>
<evidence type="ECO:0000256" key="11">
    <source>
        <dbReference type="ARBA" id="ARBA00023242"/>
    </source>
</evidence>
<reference evidence="15 16" key="1">
    <citation type="submission" date="2022-05" db="EMBL/GenBank/DDBJ databases">
        <authorList>
            <consortium name="Genoscope - CEA"/>
            <person name="William W."/>
        </authorList>
    </citation>
    <scope>NUCLEOTIDE SEQUENCE [LARGE SCALE GENOMIC DNA]</scope>
</reference>
<feature type="domain" description="C2H2-type" evidence="14">
    <location>
        <begin position="126"/>
        <end position="153"/>
    </location>
</feature>
<evidence type="ECO:0000256" key="13">
    <source>
        <dbReference type="SAM" id="MobiDB-lite"/>
    </source>
</evidence>
<dbReference type="PANTHER" id="PTHR47772">
    <property type="entry name" value="ZINC FINGER PROTEIN 200"/>
    <property type="match status" value="1"/>
</dbReference>
<dbReference type="GO" id="GO:0008270">
    <property type="term" value="F:zinc ion binding"/>
    <property type="evidence" value="ECO:0007669"/>
    <property type="project" value="UniProtKB-KW"/>
</dbReference>
<dbReference type="AlphaFoldDB" id="A0AAU9WA63"/>
<gene>
    <name evidence="15" type="ORF">PMEA_00004109</name>
</gene>
<dbReference type="InterPro" id="IPR036236">
    <property type="entry name" value="Znf_C2H2_sf"/>
</dbReference>
<evidence type="ECO:0000256" key="9">
    <source>
        <dbReference type="ARBA" id="ARBA00023125"/>
    </source>
</evidence>
<evidence type="ECO:0000256" key="4">
    <source>
        <dbReference type="ARBA" id="ARBA00022723"/>
    </source>
</evidence>
<evidence type="ECO:0000256" key="5">
    <source>
        <dbReference type="ARBA" id="ARBA00022737"/>
    </source>
</evidence>
<dbReference type="InterPro" id="IPR050636">
    <property type="entry name" value="C2H2-ZF_domain-containing"/>
</dbReference>
<dbReference type="PROSITE" id="PS00028">
    <property type="entry name" value="ZINC_FINGER_C2H2_1"/>
    <property type="match status" value="5"/>
</dbReference>
<evidence type="ECO:0000313" key="15">
    <source>
        <dbReference type="EMBL" id="CAH3109919.1"/>
    </source>
</evidence>
<dbReference type="FunFam" id="3.30.160.60:FF:000624">
    <property type="entry name" value="zinc finger protein 697"/>
    <property type="match status" value="1"/>
</dbReference>
<comment type="subcellular location">
    <subcellularLocation>
        <location evidence="2">Nucleus</location>
    </subcellularLocation>
</comment>
<sequence length="292" mass="33469">MDYRECNFGPSCTCDHRPTLVHGTSPNFSPPNVRGSEPLSLTSPSCTKKEHIDNNLRKKSRGEVANVRAYDCRMCERVYQTEEELEKHLLNHAEHRPYKCPQCQKGFKQPCHLNQHLRTHTDERPFPCEVCRKSFKQACQLKQHMRLHTGEKPYHCSQCNRSFKQASQLNQHVRLHTGEKPYKCSHCDKTFTQASQLRSHKKTHDPKPERKSMSKKPKAVARGAVVMPTFTTKVSSQSMLYHQKQPTFSPALKMDPPFGGNFKSAHPFGTGMSQVCHMREVPVSSITHDFLG</sequence>
<keyword evidence="10" id="KW-0804">Transcription</keyword>
<dbReference type="PANTHER" id="PTHR47772:SF13">
    <property type="entry name" value="GASTRULA ZINC FINGER PROTEIN XLCGF49.1-LIKE-RELATED"/>
    <property type="match status" value="1"/>
</dbReference>
<evidence type="ECO:0000256" key="1">
    <source>
        <dbReference type="ARBA" id="ARBA00003767"/>
    </source>
</evidence>
<evidence type="ECO:0000256" key="8">
    <source>
        <dbReference type="ARBA" id="ARBA00023015"/>
    </source>
</evidence>
<dbReference type="Pfam" id="PF00096">
    <property type="entry name" value="zf-C2H2"/>
    <property type="match status" value="4"/>
</dbReference>
<keyword evidence="11" id="KW-0539">Nucleus</keyword>
<dbReference type="GO" id="GO:0045595">
    <property type="term" value="P:regulation of cell differentiation"/>
    <property type="evidence" value="ECO:0007669"/>
    <property type="project" value="UniProtKB-ARBA"/>
</dbReference>
<dbReference type="SMART" id="SM00355">
    <property type="entry name" value="ZnF_C2H2"/>
    <property type="match status" value="5"/>
</dbReference>
<dbReference type="Gene3D" id="3.30.160.60">
    <property type="entry name" value="Classic Zinc Finger"/>
    <property type="match status" value="4"/>
</dbReference>
<comment type="function">
    <text evidence="1">May be involved in transcriptional regulation.</text>
</comment>
<feature type="domain" description="C2H2-type" evidence="14">
    <location>
        <begin position="98"/>
        <end position="125"/>
    </location>
</feature>
<feature type="domain" description="C2H2-type" evidence="14">
    <location>
        <begin position="70"/>
        <end position="97"/>
    </location>
</feature>
<keyword evidence="5" id="KW-0677">Repeat</keyword>
<dbReference type="GO" id="GO:0005634">
    <property type="term" value="C:nucleus"/>
    <property type="evidence" value="ECO:0007669"/>
    <property type="project" value="UniProtKB-SubCell"/>
</dbReference>
<organism evidence="15 16">
    <name type="scientific">Pocillopora meandrina</name>
    <dbReference type="NCBI Taxonomy" id="46732"/>
    <lineage>
        <taxon>Eukaryota</taxon>
        <taxon>Metazoa</taxon>
        <taxon>Cnidaria</taxon>
        <taxon>Anthozoa</taxon>
        <taxon>Hexacorallia</taxon>
        <taxon>Scleractinia</taxon>
        <taxon>Astrocoeniina</taxon>
        <taxon>Pocilloporidae</taxon>
        <taxon>Pocillopora</taxon>
    </lineage>
</organism>
<dbReference type="Proteomes" id="UP001159428">
    <property type="component" value="Unassembled WGS sequence"/>
</dbReference>
<proteinExistence type="inferred from homology"/>
<dbReference type="InterPro" id="IPR013087">
    <property type="entry name" value="Znf_C2H2_type"/>
</dbReference>
<feature type="domain" description="C2H2-type" evidence="14">
    <location>
        <begin position="154"/>
        <end position="181"/>
    </location>
</feature>
<accession>A0AAU9WA63</accession>
<keyword evidence="8" id="KW-0805">Transcription regulation</keyword>
<evidence type="ECO:0000313" key="16">
    <source>
        <dbReference type="Proteomes" id="UP001159428"/>
    </source>
</evidence>
<comment type="caution">
    <text evidence="15">The sequence shown here is derived from an EMBL/GenBank/DDBJ whole genome shotgun (WGS) entry which is preliminary data.</text>
</comment>
<dbReference type="GO" id="GO:0003677">
    <property type="term" value="F:DNA binding"/>
    <property type="evidence" value="ECO:0007669"/>
    <property type="project" value="UniProtKB-KW"/>
</dbReference>
<keyword evidence="7" id="KW-0862">Zinc</keyword>
<evidence type="ECO:0000256" key="6">
    <source>
        <dbReference type="ARBA" id="ARBA00022771"/>
    </source>
</evidence>
<comment type="similarity">
    <text evidence="3">Belongs to the krueppel C2H2-type zinc-finger protein family.</text>
</comment>
<keyword evidence="4" id="KW-0479">Metal-binding</keyword>
<evidence type="ECO:0000259" key="14">
    <source>
        <dbReference type="PROSITE" id="PS50157"/>
    </source>
</evidence>
<dbReference type="GO" id="GO:0000122">
    <property type="term" value="P:negative regulation of transcription by RNA polymerase II"/>
    <property type="evidence" value="ECO:0007669"/>
    <property type="project" value="UniProtKB-ARBA"/>
</dbReference>
<name>A0AAU9WA63_9CNID</name>
<evidence type="ECO:0000256" key="7">
    <source>
        <dbReference type="ARBA" id="ARBA00022833"/>
    </source>
</evidence>
<evidence type="ECO:0000256" key="12">
    <source>
        <dbReference type="PROSITE-ProRule" id="PRU00042"/>
    </source>
</evidence>
<dbReference type="FunFam" id="3.30.160.60:FF:000671">
    <property type="entry name" value="Zinc finger protein 26"/>
    <property type="match status" value="1"/>
</dbReference>